<feature type="transmembrane region" description="Helical" evidence="1">
    <location>
        <begin position="227"/>
        <end position="253"/>
    </location>
</feature>
<evidence type="ECO:0000256" key="1">
    <source>
        <dbReference type="SAM" id="Phobius"/>
    </source>
</evidence>
<dbReference type="EMBL" id="KZ825868">
    <property type="protein sequence ID" value="PYH94644.1"/>
    <property type="molecule type" value="Genomic_DNA"/>
</dbReference>
<keyword evidence="1" id="KW-1133">Transmembrane helix</keyword>
<evidence type="ECO:0000313" key="4">
    <source>
        <dbReference type="Proteomes" id="UP000247810"/>
    </source>
</evidence>
<proteinExistence type="predicted"/>
<feature type="transmembrane region" description="Helical" evidence="1">
    <location>
        <begin position="64"/>
        <end position="86"/>
    </location>
</feature>
<dbReference type="Proteomes" id="UP000247810">
    <property type="component" value="Unassembled WGS sequence"/>
</dbReference>
<name>A0A319DBW8_9EURO</name>
<evidence type="ECO:0000256" key="2">
    <source>
        <dbReference type="SAM" id="SignalP"/>
    </source>
</evidence>
<keyword evidence="2" id="KW-0732">Signal</keyword>
<reference evidence="3 4" key="1">
    <citation type="submission" date="2018-02" db="EMBL/GenBank/DDBJ databases">
        <title>The genomes of Aspergillus section Nigri reveals drivers in fungal speciation.</title>
        <authorList>
            <consortium name="DOE Joint Genome Institute"/>
            <person name="Vesth T.C."/>
            <person name="Nybo J."/>
            <person name="Theobald S."/>
            <person name="Brandl J."/>
            <person name="Frisvad J.C."/>
            <person name="Nielsen K.F."/>
            <person name="Lyhne E.K."/>
            <person name="Kogle M.E."/>
            <person name="Kuo A."/>
            <person name="Riley R."/>
            <person name="Clum A."/>
            <person name="Nolan M."/>
            <person name="Lipzen A."/>
            <person name="Salamov A."/>
            <person name="Henrissat B."/>
            <person name="Wiebenga A."/>
            <person name="De vries R.P."/>
            <person name="Grigoriev I.V."/>
            <person name="Mortensen U.H."/>
            <person name="Andersen M.R."/>
            <person name="Baker S.E."/>
        </authorList>
    </citation>
    <scope>NUCLEOTIDE SEQUENCE [LARGE SCALE GENOMIC DNA]</scope>
    <source>
        <strain evidence="3 4">CBS 707.79</strain>
    </source>
</reference>
<evidence type="ECO:0008006" key="5">
    <source>
        <dbReference type="Google" id="ProtNLM"/>
    </source>
</evidence>
<organism evidence="3 4">
    <name type="scientific">Aspergillus ellipticus CBS 707.79</name>
    <dbReference type="NCBI Taxonomy" id="1448320"/>
    <lineage>
        <taxon>Eukaryota</taxon>
        <taxon>Fungi</taxon>
        <taxon>Dikarya</taxon>
        <taxon>Ascomycota</taxon>
        <taxon>Pezizomycotina</taxon>
        <taxon>Eurotiomycetes</taxon>
        <taxon>Eurotiomycetidae</taxon>
        <taxon>Eurotiales</taxon>
        <taxon>Aspergillaceae</taxon>
        <taxon>Aspergillus</taxon>
        <taxon>Aspergillus subgen. Circumdati</taxon>
    </lineage>
</organism>
<accession>A0A319DBW8</accession>
<feature type="chain" id="PRO_5016278950" description="Integral membrane protein" evidence="2">
    <location>
        <begin position="22"/>
        <end position="311"/>
    </location>
</feature>
<dbReference type="VEuPathDB" id="FungiDB:BO71DRAFT_483672"/>
<evidence type="ECO:0000313" key="3">
    <source>
        <dbReference type="EMBL" id="PYH94644.1"/>
    </source>
</evidence>
<gene>
    <name evidence="3" type="ORF">BO71DRAFT_483672</name>
</gene>
<dbReference type="STRING" id="1448320.A0A319DBW8"/>
<keyword evidence="1" id="KW-0812">Transmembrane</keyword>
<feature type="signal peptide" evidence="2">
    <location>
        <begin position="1"/>
        <end position="21"/>
    </location>
</feature>
<keyword evidence="1" id="KW-0472">Membrane</keyword>
<feature type="transmembrane region" description="Helical" evidence="1">
    <location>
        <begin position="191"/>
        <end position="215"/>
    </location>
</feature>
<dbReference type="OrthoDB" id="7464126at2759"/>
<keyword evidence="4" id="KW-1185">Reference proteome</keyword>
<protein>
    <recommendedName>
        <fullName evidence="5">Integral membrane protein</fullName>
    </recommendedName>
</protein>
<dbReference type="AlphaFoldDB" id="A0A319DBW8"/>
<sequence>MNKTLITITLVLLSNAKAVTGNSNTSTTDNVSFTAISQILPLLGLFGQDLTNDFLRQSINIPDWILFSVGPLGVGWVIVAAIRVLGSRSLKNKIGKGPEDEALIEKDLMSSTSSAVCELWDGTDVVRIIGKADIQEFMLLGSRLWRPADAKTQRLQSSNEKERDTADVEHVSKYPPNLSLNLRSRHQGPQVYLAAAITVMLQSIFIVVVVLLRFLDYFKPRFKVLSYAFVLSIVGTGLLTFGLFVCSAAIGYVTKRIVWKPRSDCEDPRLIIWVQRGKDDDSPRFSSYIIFKELKDELVQKTHPFPIRIDH</sequence>